<dbReference type="GO" id="GO:0046983">
    <property type="term" value="F:protein dimerization activity"/>
    <property type="evidence" value="ECO:0007669"/>
    <property type="project" value="InterPro"/>
</dbReference>
<reference evidence="8" key="1">
    <citation type="submission" date="2012-05" db="EMBL/GenBank/DDBJ databases">
        <authorList>
            <person name="Krishnakumar V."/>
            <person name="Cheung F."/>
            <person name="Xiao Y."/>
            <person name="Chan A."/>
            <person name="Moskal W.A."/>
            <person name="Town C.D."/>
        </authorList>
    </citation>
    <scope>NUCLEOTIDE SEQUENCE</scope>
</reference>
<evidence type="ECO:0000256" key="1">
    <source>
        <dbReference type="ARBA" id="ARBA00004123"/>
    </source>
</evidence>
<keyword evidence="5" id="KW-0539">Nucleus</keyword>
<evidence type="ECO:0000256" key="4">
    <source>
        <dbReference type="ARBA" id="ARBA00023163"/>
    </source>
</evidence>
<feature type="compositionally biased region" description="Basic and acidic residues" evidence="6">
    <location>
        <begin position="147"/>
        <end position="158"/>
    </location>
</feature>
<dbReference type="InterPro" id="IPR015660">
    <property type="entry name" value="MASH1/Ascl1a-like"/>
</dbReference>
<feature type="compositionally biased region" description="Polar residues" evidence="6">
    <location>
        <begin position="63"/>
        <end position="72"/>
    </location>
</feature>
<feature type="region of interest" description="Disordered" evidence="6">
    <location>
        <begin position="143"/>
        <end position="163"/>
    </location>
</feature>
<dbReference type="InterPro" id="IPR011598">
    <property type="entry name" value="bHLH_dom"/>
</dbReference>
<keyword evidence="4" id="KW-0804">Transcription</keyword>
<dbReference type="AlphaFoldDB" id="I3SH10"/>
<dbReference type="PANTHER" id="PTHR13935">
    <property type="entry name" value="ACHAETE-SCUTE TRANSCRIPTION FACTOR-RELATED"/>
    <property type="match status" value="1"/>
</dbReference>
<dbReference type="GO" id="GO:0010106">
    <property type="term" value="P:cellular response to iron ion starvation"/>
    <property type="evidence" value="ECO:0007669"/>
    <property type="project" value="UniProtKB-ARBA"/>
</dbReference>
<proteinExistence type="evidence at transcript level"/>
<evidence type="ECO:0000256" key="5">
    <source>
        <dbReference type="ARBA" id="ARBA00023242"/>
    </source>
</evidence>
<dbReference type="SMART" id="SM00353">
    <property type="entry name" value="HLH"/>
    <property type="match status" value="1"/>
</dbReference>
<comment type="subcellular location">
    <subcellularLocation>
        <location evidence="1">Nucleus</location>
    </subcellularLocation>
</comment>
<accession>I3SH10</accession>
<dbReference type="GO" id="GO:0000977">
    <property type="term" value="F:RNA polymerase II transcription regulatory region sequence-specific DNA binding"/>
    <property type="evidence" value="ECO:0007669"/>
    <property type="project" value="TreeGrafter"/>
</dbReference>
<dbReference type="FunFam" id="4.10.280.10:FF:000074">
    <property type="entry name" value="Transcription factor ORG2"/>
    <property type="match status" value="1"/>
</dbReference>
<dbReference type="GO" id="GO:0000981">
    <property type="term" value="F:DNA-binding transcription factor activity, RNA polymerase II-specific"/>
    <property type="evidence" value="ECO:0007669"/>
    <property type="project" value="TreeGrafter"/>
</dbReference>
<organism evidence="8">
    <name type="scientific">Lotus japonicus</name>
    <name type="common">Lotus corniculatus var. japonicus</name>
    <dbReference type="NCBI Taxonomy" id="34305"/>
    <lineage>
        <taxon>Eukaryota</taxon>
        <taxon>Viridiplantae</taxon>
        <taxon>Streptophyta</taxon>
        <taxon>Embryophyta</taxon>
        <taxon>Tracheophyta</taxon>
        <taxon>Spermatophyta</taxon>
        <taxon>Magnoliopsida</taxon>
        <taxon>eudicotyledons</taxon>
        <taxon>Gunneridae</taxon>
        <taxon>Pentapetalae</taxon>
        <taxon>rosids</taxon>
        <taxon>fabids</taxon>
        <taxon>Fabales</taxon>
        <taxon>Fabaceae</taxon>
        <taxon>Papilionoideae</taxon>
        <taxon>50 kb inversion clade</taxon>
        <taxon>NPAAA clade</taxon>
        <taxon>Hologalegina</taxon>
        <taxon>robinioid clade</taxon>
        <taxon>Loteae</taxon>
        <taxon>Lotus</taxon>
    </lineage>
</organism>
<dbReference type="SUPFAM" id="SSF47459">
    <property type="entry name" value="HLH, helix-loop-helix DNA-binding domain"/>
    <property type="match status" value="1"/>
</dbReference>
<keyword evidence="3" id="KW-0238">DNA-binding</keyword>
<evidence type="ECO:0000259" key="7">
    <source>
        <dbReference type="PROSITE" id="PS50888"/>
    </source>
</evidence>
<dbReference type="InterPro" id="IPR036638">
    <property type="entry name" value="HLH_DNA-bd_sf"/>
</dbReference>
<dbReference type="PROSITE" id="PS50888">
    <property type="entry name" value="BHLH"/>
    <property type="match status" value="1"/>
</dbReference>
<evidence type="ECO:0000256" key="2">
    <source>
        <dbReference type="ARBA" id="ARBA00023015"/>
    </source>
</evidence>
<evidence type="ECO:0000256" key="3">
    <source>
        <dbReference type="ARBA" id="ARBA00023125"/>
    </source>
</evidence>
<feature type="compositionally biased region" description="Low complexity" evidence="6">
    <location>
        <begin position="43"/>
        <end position="62"/>
    </location>
</feature>
<protein>
    <recommendedName>
        <fullName evidence="7">BHLH domain-containing protein</fullName>
    </recommendedName>
</protein>
<evidence type="ECO:0000256" key="6">
    <source>
        <dbReference type="SAM" id="MobiDB-lite"/>
    </source>
</evidence>
<dbReference type="CDD" id="cd18914">
    <property type="entry name" value="bHLH_AtORG2_like"/>
    <property type="match status" value="1"/>
</dbReference>
<dbReference type="Gene3D" id="4.10.280.10">
    <property type="entry name" value="Helix-loop-helix DNA-binding domain"/>
    <property type="match status" value="1"/>
</dbReference>
<dbReference type="PANTHER" id="PTHR13935:SF41">
    <property type="entry name" value="TRANSCRIPTION FACTOR ORG2-RELATED"/>
    <property type="match status" value="1"/>
</dbReference>
<dbReference type="Pfam" id="PF00010">
    <property type="entry name" value="HLH"/>
    <property type="match status" value="1"/>
</dbReference>
<feature type="region of interest" description="Disordered" evidence="6">
    <location>
        <begin position="40"/>
        <end position="87"/>
    </location>
</feature>
<evidence type="ECO:0000313" key="8">
    <source>
        <dbReference type="EMBL" id="AFK39552.1"/>
    </source>
</evidence>
<name>I3SH10_LOTJA</name>
<feature type="domain" description="BHLH" evidence="7">
    <location>
        <begin position="75"/>
        <end position="127"/>
    </location>
</feature>
<sequence length="256" mass="29411">MPIMLVEFPITPFFSYSNMDCLLEEDPFISQNQDNYFNKDSVSSPEYSFPQQFSSPQPQVEVENSSSLSPDTTMVKKLSHNASERDRRKKINSLIASLRSLLPGPDQTKKMSIPATISQVIKYIPELQKQVKGLTKKKEKLLSKTTRQRDAVNEESQRKKIPHHNPDFVVSNSWLNDTEAAIHISSYEAHHKTPLSEILLCLENNGYLLLNASSTKAFGGRIFYNLHFQVEKTQRLEADILTQKLLSIYEKKQRMF</sequence>
<keyword evidence="2" id="KW-0805">Transcription regulation</keyword>
<dbReference type="GO" id="GO:0090575">
    <property type="term" value="C:RNA polymerase II transcription regulator complex"/>
    <property type="evidence" value="ECO:0007669"/>
    <property type="project" value="TreeGrafter"/>
</dbReference>
<dbReference type="EMBL" id="BT139757">
    <property type="protein sequence ID" value="AFK39552.1"/>
    <property type="molecule type" value="mRNA"/>
</dbReference>